<evidence type="ECO:0000256" key="7">
    <source>
        <dbReference type="RuleBase" id="RU363032"/>
    </source>
</evidence>
<dbReference type="PROSITE" id="PS50928">
    <property type="entry name" value="ABC_TM1"/>
    <property type="match status" value="1"/>
</dbReference>
<evidence type="ECO:0000313" key="11">
    <source>
        <dbReference type="Proteomes" id="UP000283652"/>
    </source>
</evidence>
<evidence type="ECO:0000256" key="6">
    <source>
        <dbReference type="ARBA" id="ARBA00023136"/>
    </source>
</evidence>
<keyword evidence="3" id="KW-1003">Cell membrane</keyword>
<comment type="subcellular location">
    <subcellularLocation>
        <location evidence="1 7">Cell membrane</location>
        <topology evidence="1 7">Multi-pass membrane protein</topology>
    </subcellularLocation>
</comment>
<evidence type="ECO:0000256" key="3">
    <source>
        <dbReference type="ARBA" id="ARBA00022475"/>
    </source>
</evidence>
<dbReference type="GO" id="GO:0055085">
    <property type="term" value="P:transmembrane transport"/>
    <property type="evidence" value="ECO:0007669"/>
    <property type="project" value="InterPro"/>
</dbReference>
<dbReference type="PANTHER" id="PTHR43386">
    <property type="entry name" value="OLIGOPEPTIDE TRANSPORT SYSTEM PERMEASE PROTEIN APPC"/>
    <property type="match status" value="1"/>
</dbReference>
<feature type="transmembrane region" description="Helical" evidence="7">
    <location>
        <begin position="257"/>
        <end position="277"/>
    </location>
</feature>
<feature type="domain" description="ABC transmembrane type-1" evidence="8">
    <location>
        <begin position="87"/>
        <end position="278"/>
    </location>
</feature>
<accession>A0A412EWC5</accession>
<evidence type="ECO:0000256" key="2">
    <source>
        <dbReference type="ARBA" id="ARBA00022448"/>
    </source>
</evidence>
<dbReference type="Pfam" id="PF00528">
    <property type="entry name" value="BPD_transp_1"/>
    <property type="match status" value="1"/>
</dbReference>
<proteinExistence type="inferred from homology"/>
<dbReference type="AlphaFoldDB" id="A0A412EWC5"/>
<dbReference type="InterPro" id="IPR025966">
    <property type="entry name" value="OppC_N"/>
</dbReference>
<dbReference type="Proteomes" id="UP000284962">
    <property type="component" value="Unassembled WGS sequence"/>
</dbReference>
<dbReference type="PANTHER" id="PTHR43386:SF1">
    <property type="entry name" value="D,D-DIPEPTIDE TRANSPORT SYSTEM PERMEASE PROTEIN DDPC-RELATED"/>
    <property type="match status" value="1"/>
</dbReference>
<feature type="transmembrane region" description="Helical" evidence="7">
    <location>
        <begin position="26"/>
        <end position="48"/>
    </location>
</feature>
<keyword evidence="5 7" id="KW-1133">Transmembrane helix</keyword>
<keyword evidence="4 7" id="KW-0812">Transmembrane</keyword>
<evidence type="ECO:0000256" key="5">
    <source>
        <dbReference type="ARBA" id="ARBA00022989"/>
    </source>
</evidence>
<comment type="similarity">
    <text evidence="7">Belongs to the binding-protein-dependent transport system permease family.</text>
</comment>
<evidence type="ECO:0000256" key="1">
    <source>
        <dbReference type="ARBA" id="ARBA00004651"/>
    </source>
</evidence>
<evidence type="ECO:0000313" key="12">
    <source>
        <dbReference type="Proteomes" id="UP000284962"/>
    </source>
</evidence>
<dbReference type="InterPro" id="IPR050366">
    <property type="entry name" value="BP-dependent_transpt_permease"/>
</dbReference>
<name>A0A412EWC5_9FIRM</name>
<feature type="transmembrane region" description="Helical" evidence="7">
    <location>
        <begin position="91"/>
        <end position="115"/>
    </location>
</feature>
<dbReference type="Pfam" id="PF12911">
    <property type="entry name" value="OppC_N"/>
    <property type="match status" value="1"/>
</dbReference>
<evidence type="ECO:0000313" key="9">
    <source>
        <dbReference type="EMBL" id="RGR53429.1"/>
    </source>
</evidence>
<reference evidence="11 12" key="1">
    <citation type="submission" date="2018-08" db="EMBL/GenBank/DDBJ databases">
        <title>A genome reference for cultivated species of the human gut microbiota.</title>
        <authorList>
            <person name="Zou Y."/>
            <person name="Xue W."/>
            <person name="Luo G."/>
        </authorList>
    </citation>
    <scope>NUCLEOTIDE SEQUENCE [LARGE SCALE GENOMIC DNA]</scope>
    <source>
        <strain evidence="9 11">AF25-11</strain>
        <strain evidence="10 12">AM46-16</strain>
    </source>
</reference>
<dbReference type="GO" id="GO:0005886">
    <property type="term" value="C:plasma membrane"/>
    <property type="evidence" value="ECO:0007669"/>
    <property type="project" value="UniProtKB-SubCell"/>
</dbReference>
<evidence type="ECO:0000259" key="8">
    <source>
        <dbReference type="PROSITE" id="PS50928"/>
    </source>
</evidence>
<dbReference type="EMBL" id="QSEW01000035">
    <property type="protein sequence ID" value="RGZ96412.1"/>
    <property type="molecule type" value="Genomic_DNA"/>
</dbReference>
<dbReference type="InterPro" id="IPR035906">
    <property type="entry name" value="MetI-like_sf"/>
</dbReference>
<dbReference type="Proteomes" id="UP000283652">
    <property type="component" value="Unassembled WGS sequence"/>
</dbReference>
<dbReference type="NCBIfam" id="NF045476">
    <property type="entry name" value="Opp4C"/>
    <property type="match status" value="1"/>
</dbReference>
<organism evidence="9 11">
    <name type="scientific">Dorea formicigenerans</name>
    <dbReference type="NCBI Taxonomy" id="39486"/>
    <lineage>
        <taxon>Bacteria</taxon>
        <taxon>Bacillati</taxon>
        <taxon>Bacillota</taxon>
        <taxon>Clostridia</taxon>
        <taxon>Lachnospirales</taxon>
        <taxon>Lachnospiraceae</taxon>
        <taxon>Dorea</taxon>
    </lineage>
</organism>
<dbReference type="InterPro" id="IPR000515">
    <property type="entry name" value="MetI-like"/>
</dbReference>
<dbReference type="EMBL" id="QRUK01000055">
    <property type="protein sequence ID" value="RGR53429.1"/>
    <property type="molecule type" value="Genomic_DNA"/>
</dbReference>
<gene>
    <name evidence="10" type="ORF">DW957_15565</name>
    <name evidence="9" type="ORF">DWY33_15730</name>
</gene>
<comment type="caution">
    <text evidence="9">The sequence shown here is derived from an EMBL/GenBank/DDBJ whole genome shotgun (WGS) entry which is preliminary data.</text>
</comment>
<dbReference type="CDD" id="cd06261">
    <property type="entry name" value="TM_PBP2"/>
    <property type="match status" value="1"/>
</dbReference>
<evidence type="ECO:0000256" key="4">
    <source>
        <dbReference type="ARBA" id="ARBA00022692"/>
    </source>
</evidence>
<keyword evidence="2 7" id="KW-0813">Transport</keyword>
<dbReference type="Gene3D" id="1.10.3720.10">
    <property type="entry name" value="MetI-like"/>
    <property type="match status" value="1"/>
</dbReference>
<dbReference type="InterPro" id="IPR053523">
    <property type="entry name" value="Oligopeptide_permease_AppC"/>
</dbReference>
<sequence length="291" mass="31816">MKRKQVIKNTYTSRQIFIKKFMKNKLAVVGSLIIIVFVIMAIFAPIFATFDPNTTDLLNIRTSPNKVHILGTDDLGRDIFSRLLYGGRVSIAVGVASMMLQILIGVTIGVIAGYFGGLMDKIIMRIVDIIMCFPFFVIAIALAAVIGGSITNLVLIIGMLMWPVITRIVRGEVLVTKQNEYILAAKALGFNTFEIIIHHIIPNIISAILVSSTLCIAQGILMEATLSFLGLGVNPPTPSWGNMLVAAQNMSVLSHKWWMWIPAGMSVVLIVLSVNFVGDGLRDALDVEKSV</sequence>
<protein>
    <submittedName>
        <fullName evidence="9">ABC transporter permease</fullName>
    </submittedName>
</protein>
<dbReference type="RefSeq" id="WP_118399364.1">
    <property type="nucleotide sequence ID" value="NZ_QRUK01000055.1"/>
</dbReference>
<evidence type="ECO:0000313" key="10">
    <source>
        <dbReference type="EMBL" id="RGZ96412.1"/>
    </source>
</evidence>
<keyword evidence="6 7" id="KW-0472">Membrane</keyword>
<dbReference type="SUPFAM" id="SSF161098">
    <property type="entry name" value="MetI-like"/>
    <property type="match status" value="1"/>
</dbReference>